<evidence type="ECO:0000313" key="1">
    <source>
        <dbReference type="EMBL" id="SEK35949.1"/>
    </source>
</evidence>
<dbReference type="AlphaFoldDB" id="A0A1H7GCV0"/>
<name>A0A1H7GCV0_9RHOB</name>
<evidence type="ECO:0000313" key="2">
    <source>
        <dbReference type="Proteomes" id="UP000199283"/>
    </source>
</evidence>
<keyword evidence="2" id="KW-1185">Reference proteome</keyword>
<dbReference type="Proteomes" id="UP000199283">
    <property type="component" value="Unassembled WGS sequence"/>
</dbReference>
<reference evidence="1 2" key="1">
    <citation type="submission" date="2016-10" db="EMBL/GenBank/DDBJ databases">
        <authorList>
            <person name="de Groot N.N."/>
        </authorList>
    </citation>
    <scope>NUCLEOTIDE SEQUENCE [LARGE SCALE GENOMIC DNA]</scope>
    <source>
        <strain evidence="1 2">DSM 14858</strain>
    </source>
</reference>
<dbReference type="STRING" id="188906.SAMN04488526_0376"/>
<dbReference type="Pfam" id="PF20086">
    <property type="entry name" value="DUF6478"/>
    <property type="match status" value="1"/>
</dbReference>
<sequence>MFPLPNLLESLRSRRAMRRWHQAAEDGEAADAVTLARLATQAREIAHHARLLAQVADRRLAGAQAIIGQIDRPPQCDWAWRPSPWAHAMHPASVAGAVGGTRLADGVMLFHDCPLAEITVHQTRTPDSDARAPFVLSVDALGFRGSFLSLAMDLPVEAARSLRRSHILGVSTLFDSERPIEMFVRLNIRQGPNTEQLVSELRPGDRAGSPVIAEFDLGFHEINPAKLENAWIDLIFERPEMSRVRIRDLTLTRRPRADI</sequence>
<protein>
    <submittedName>
        <fullName evidence="1">Uncharacterized protein</fullName>
    </submittedName>
</protein>
<gene>
    <name evidence="1" type="ORF">SAMN04488526_0376</name>
</gene>
<accession>A0A1H7GCV0</accession>
<dbReference type="EMBL" id="FNZQ01000001">
    <property type="protein sequence ID" value="SEK35949.1"/>
    <property type="molecule type" value="Genomic_DNA"/>
</dbReference>
<organism evidence="1 2">
    <name type="scientific">Jannaschia helgolandensis</name>
    <dbReference type="NCBI Taxonomy" id="188906"/>
    <lineage>
        <taxon>Bacteria</taxon>
        <taxon>Pseudomonadati</taxon>
        <taxon>Pseudomonadota</taxon>
        <taxon>Alphaproteobacteria</taxon>
        <taxon>Rhodobacterales</taxon>
        <taxon>Roseobacteraceae</taxon>
        <taxon>Jannaschia</taxon>
    </lineage>
</organism>
<proteinExistence type="predicted"/>
<dbReference type="InterPro" id="IPR045514">
    <property type="entry name" value="DUF6478"/>
</dbReference>